<dbReference type="SUPFAM" id="SSF56112">
    <property type="entry name" value="Protein kinase-like (PK-like)"/>
    <property type="match status" value="1"/>
</dbReference>
<feature type="region of interest" description="Disordered" evidence="8">
    <location>
        <begin position="317"/>
        <end position="344"/>
    </location>
</feature>
<proteinExistence type="predicted"/>
<dbReference type="PANTHER" id="PTHR43289">
    <property type="entry name" value="MITOGEN-ACTIVATED PROTEIN KINASE KINASE KINASE 20-RELATED"/>
    <property type="match status" value="1"/>
</dbReference>
<dbReference type="InterPro" id="IPR011990">
    <property type="entry name" value="TPR-like_helical_dom_sf"/>
</dbReference>
<reference evidence="10 11" key="1">
    <citation type="submission" date="2024-06" db="EMBL/GenBank/DDBJ databases">
        <title>The Natural Products Discovery Center: Release of the First 8490 Sequenced Strains for Exploring Actinobacteria Biosynthetic Diversity.</title>
        <authorList>
            <person name="Kalkreuter E."/>
            <person name="Kautsar S.A."/>
            <person name="Yang D."/>
            <person name="Bader C.D."/>
            <person name="Teijaro C.N."/>
            <person name="Fluegel L."/>
            <person name="Davis C.M."/>
            <person name="Simpson J.R."/>
            <person name="Lauterbach L."/>
            <person name="Steele A.D."/>
            <person name="Gui C."/>
            <person name="Meng S."/>
            <person name="Li G."/>
            <person name="Viehrig K."/>
            <person name="Ye F."/>
            <person name="Su P."/>
            <person name="Kiefer A.F."/>
            <person name="Nichols A."/>
            <person name="Cepeda A.J."/>
            <person name="Yan W."/>
            <person name="Fan B."/>
            <person name="Jiang Y."/>
            <person name="Adhikari A."/>
            <person name="Zheng C.-J."/>
            <person name="Schuster L."/>
            <person name="Cowan T.M."/>
            <person name="Smanski M.J."/>
            <person name="Chevrette M.G."/>
            <person name="De Carvalho L.P.S."/>
            <person name="Shen B."/>
        </authorList>
    </citation>
    <scope>NUCLEOTIDE SEQUENCE [LARGE SCALE GENOMIC DNA]</scope>
    <source>
        <strain evidence="10 11">NPDC046838</strain>
    </source>
</reference>
<evidence type="ECO:0000256" key="6">
    <source>
        <dbReference type="ARBA" id="ARBA00022840"/>
    </source>
</evidence>
<dbReference type="Proteomes" id="UP001551176">
    <property type="component" value="Unassembled WGS sequence"/>
</dbReference>
<keyword evidence="4 7" id="KW-0547">Nucleotide-binding</keyword>
<evidence type="ECO:0000256" key="4">
    <source>
        <dbReference type="ARBA" id="ARBA00022741"/>
    </source>
</evidence>
<keyword evidence="3 10" id="KW-0808">Transferase</keyword>
<feature type="compositionally biased region" description="Pro residues" evidence="8">
    <location>
        <begin position="329"/>
        <end position="338"/>
    </location>
</feature>
<keyword evidence="6 7" id="KW-0067">ATP-binding</keyword>
<gene>
    <name evidence="10" type="ORF">ABZ921_30480</name>
</gene>
<dbReference type="Gene3D" id="1.10.510.10">
    <property type="entry name" value="Transferase(Phosphotransferase) domain 1"/>
    <property type="match status" value="1"/>
</dbReference>
<dbReference type="GO" id="GO:0004674">
    <property type="term" value="F:protein serine/threonine kinase activity"/>
    <property type="evidence" value="ECO:0007669"/>
    <property type="project" value="UniProtKB-EC"/>
</dbReference>
<feature type="domain" description="Protein kinase" evidence="9">
    <location>
        <begin position="11"/>
        <end position="273"/>
    </location>
</feature>
<keyword evidence="11" id="KW-1185">Reference proteome</keyword>
<sequence length="440" mass="46567">MTRGELVDGRYRLTELLGRGGMGEVYEAEDMQLGRRVAVKLLTSVGGMAPGGEELDRFRREARAMARIVHPGVIALYDSGLHRRVAYLVMQLLDGRNLGHLVAATGQLPVRAACWIGLSMADALAAAHQAGVMHRDIKPSNVSLTRDGRVVLHDFGLARLAGEQAITATGVVLGSPQFMAPEAMKGARADAAADLYGLGACMYFMLTGESPLGPAVDVGAVVERALGPGIPSLVGRSPGIPPKLVRLIDWLCKQDPAGRPRGAAEVAEALGALSAGGQDVVRSSLAALQRDEAVRLARGVRLQKGPEYAWEEAAVPAPRTGDATSAAEPAPPLLPGTGPPTLSDNTRRMVLGSMSRETALSRQREAVNLVQRGELESAARMLAAVVPVCVARLGPDHPTTLTSQYWQAVCLARLDAGREALELLARVNKYVDRRKGAASD</sequence>
<evidence type="ECO:0000256" key="8">
    <source>
        <dbReference type="SAM" id="MobiDB-lite"/>
    </source>
</evidence>
<feature type="binding site" evidence="7">
    <location>
        <position position="40"/>
    </location>
    <ligand>
        <name>ATP</name>
        <dbReference type="ChEBI" id="CHEBI:30616"/>
    </ligand>
</feature>
<evidence type="ECO:0000259" key="9">
    <source>
        <dbReference type="PROSITE" id="PS50011"/>
    </source>
</evidence>
<accession>A0ABV3BVC5</accession>
<evidence type="ECO:0000256" key="5">
    <source>
        <dbReference type="ARBA" id="ARBA00022777"/>
    </source>
</evidence>
<dbReference type="InterPro" id="IPR011009">
    <property type="entry name" value="Kinase-like_dom_sf"/>
</dbReference>
<dbReference type="Pfam" id="PF00069">
    <property type="entry name" value="Pkinase"/>
    <property type="match status" value="1"/>
</dbReference>
<organism evidence="10 11">
    <name type="scientific">Streptomyces atriruber</name>
    <dbReference type="NCBI Taxonomy" id="545121"/>
    <lineage>
        <taxon>Bacteria</taxon>
        <taxon>Bacillati</taxon>
        <taxon>Actinomycetota</taxon>
        <taxon>Actinomycetes</taxon>
        <taxon>Kitasatosporales</taxon>
        <taxon>Streptomycetaceae</taxon>
        <taxon>Streptomyces</taxon>
    </lineage>
</organism>
<dbReference type="PANTHER" id="PTHR43289:SF6">
    <property type="entry name" value="SERINE_THREONINE-PROTEIN KINASE NEKL-3"/>
    <property type="match status" value="1"/>
</dbReference>
<dbReference type="InterPro" id="IPR000719">
    <property type="entry name" value="Prot_kinase_dom"/>
</dbReference>
<evidence type="ECO:0000313" key="11">
    <source>
        <dbReference type="Proteomes" id="UP001551176"/>
    </source>
</evidence>
<dbReference type="RefSeq" id="WP_359354862.1">
    <property type="nucleotide sequence ID" value="NZ_JBEYXV010000018.1"/>
</dbReference>
<dbReference type="PROSITE" id="PS00107">
    <property type="entry name" value="PROTEIN_KINASE_ATP"/>
    <property type="match status" value="1"/>
</dbReference>
<evidence type="ECO:0000256" key="1">
    <source>
        <dbReference type="ARBA" id="ARBA00012513"/>
    </source>
</evidence>
<dbReference type="EC" id="2.7.11.1" evidence="1"/>
<comment type="caution">
    <text evidence="10">The sequence shown here is derived from an EMBL/GenBank/DDBJ whole genome shotgun (WGS) entry which is preliminary data.</text>
</comment>
<dbReference type="SMART" id="SM00220">
    <property type="entry name" value="S_TKc"/>
    <property type="match status" value="1"/>
</dbReference>
<dbReference type="Gene3D" id="1.25.40.10">
    <property type="entry name" value="Tetratricopeptide repeat domain"/>
    <property type="match status" value="1"/>
</dbReference>
<protein>
    <recommendedName>
        <fullName evidence="1">non-specific serine/threonine protein kinase</fullName>
        <ecNumber evidence="1">2.7.11.1</ecNumber>
    </recommendedName>
</protein>
<keyword evidence="5 10" id="KW-0418">Kinase</keyword>
<dbReference type="InterPro" id="IPR017441">
    <property type="entry name" value="Protein_kinase_ATP_BS"/>
</dbReference>
<evidence type="ECO:0000256" key="7">
    <source>
        <dbReference type="PROSITE-ProRule" id="PRU10141"/>
    </source>
</evidence>
<dbReference type="PROSITE" id="PS50011">
    <property type="entry name" value="PROTEIN_KINASE_DOM"/>
    <property type="match status" value="1"/>
</dbReference>
<dbReference type="EMBL" id="JBEYXV010000018">
    <property type="protein sequence ID" value="MEU6824978.1"/>
    <property type="molecule type" value="Genomic_DNA"/>
</dbReference>
<dbReference type="CDD" id="cd14014">
    <property type="entry name" value="STKc_PknB_like"/>
    <property type="match status" value="1"/>
</dbReference>
<keyword evidence="2" id="KW-0723">Serine/threonine-protein kinase</keyword>
<name>A0ABV3BVC5_9ACTN</name>
<evidence type="ECO:0000313" key="10">
    <source>
        <dbReference type="EMBL" id="MEU6824978.1"/>
    </source>
</evidence>
<evidence type="ECO:0000256" key="3">
    <source>
        <dbReference type="ARBA" id="ARBA00022679"/>
    </source>
</evidence>
<dbReference type="Gene3D" id="3.30.200.20">
    <property type="entry name" value="Phosphorylase Kinase, domain 1"/>
    <property type="match status" value="1"/>
</dbReference>
<evidence type="ECO:0000256" key="2">
    <source>
        <dbReference type="ARBA" id="ARBA00022527"/>
    </source>
</evidence>